<protein>
    <submittedName>
        <fullName evidence="7">Ferredoxin</fullName>
    </submittedName>
</protein>
<dbReference type="GeneID" id="24810040"/>
<reference evidence="7 8" key="1">
    <citation type="submission" date="2014-07" db="EMBL/GenBank/DDBJ databases">
        <title>Methanogenic archaea and the global carbon cycle.</title>
        <authorList>
            <person name="Henriksen J.R."/>
            <person name="Luke J."/>
            <person name="Reinhart S."/>
            <person name="Benedict M.N."/>
            <person name="Youngblut N.D."/>
            <person name="Metcalf M.E."/>
            <person name="Whitaker R.J."/>
            <person name="Metcalf W.W."/>
        </authorList>
    </citation>
    <scope>NUCLEOTIDE SEQUENCE [LARGE SCALE GENOMIC DNA]</scope>
    <source>
        <strain evidence="7 8">Z-761</strain>
    </source>
</reference>
<dbReference type="GO" id="GO:0016491">
    <property type="term" value="F:oxidoreductase activity"/>
    <property type="evidence" value="ECO:0007669"/>
    <property type="project" value="UniProtKB-KW"/>
</dbReference>
<dbReference type="PROSITE" id="PS00198">
    <property type="entry name" value="4FE4S_FER_1"/>
    <property type="match status" value="2"/>
</dbReference>
<dbReference type="Pfam" id="PF00881">
    <property type="entry name" value="Nitroreductase"/>
    <property type="match status" value="1"/>
</dbReference>
<dbReference type="InterPro" id="IPR017900">
    <property type="entry name" value="4Fe4S_Fe_S_CS"/>
</dbReference>
<dbReference type="Gene3D" id="3.30.70.20">
    <property type="match status" value="1"/>
</dbReference>
<evidence type="ECO:0000256" key="5">
    <source>
        <dbReference type="ARBA" id="ARBA00023002"/>
    </source>
</evidence>
<proteinExistence type="inferred from homology"/>
<accession>A0A0E3Q5X3</accession>
<evidence type="ECO:0000259" key="6">
    <source>
        <dbReference type="PROSITE" id="PS51379"/>
    </source>
</evidence>
<evidence type="ECO:0000313" key="8">
    <source>
        <dbReference type="Proteomes" id="UP000033096"/>
    </source>
</evidence>
<dbReference type="RefSeq" id="WP_048120185.1">
    <property type="nucleotide sequence ID" value="NZ_CP009520.1"/>
</dbReference>
<evidence type="ECO:0000256" key="2">
    <source>
        <dbReference type="ARBA" id="ARBA00007118"/>
    </source>
</evidence>
<keyword evidence="4" id="KW-0288">FMN</keyword>
<comment type="similarity">
    <text evidence="2">Belongs to the nitroreductase family.</text>
</comment>
<dbReference type="HOGENOM" id="CLU_070764_2_0_2"/>
<dbReference type="PATRIC" id="fig|1434123.4.peg.1932"/>
<dbReference type="InterPro" id="IPR000415">
    <property type="entry name" value="Nitroreductase-like"/>
</dbReference>
<keyword evidence="5" id="KW-0560">Oxidoreductase</keyword>
<keyword evidence="3" id="KW-0285">Flavoprotein</keyword>
<dbReference type="PANTHER" id="PTHR43673:SF2">
    <property type="entry name" value="NITROREDUCTASE"/>
    <property type="match status" value="1"/>
</dbReference>
<evidence type="ECO:0000256" key="4">
    <source>
        <dbReference type="ARBA" id="ARBA00022643"/>
    </source>
</evidence>
<dbReference type="KEGG" id="mvc:MSVAZ_1604"/>
<dbReference type="PROSITE" id="PS51379">
    <property type="entry name" value="4FE4S_FER_2"/>
    <property type="match status" value="2"/>
</dbReference>
<feature type="domain" description="4Fe-4S ferredoxin-type" evidence="6">
    <location>
        <begin position="34"/>
        <end position="64"/>
    </location>
</feature>
<dbReference type="STRING" id="1434123.MSVAZ_1604"/>
<dbReference type="Pfam" id="PF13187">
    <property type="entry name" value="Fer4_9"/>
    <property type="match status" value="1"/>
</dbReference>
<evidence type="ECO:0000256" key="3">
    <source>
        <dbReference type="ARBA" id="ARBA00022630"/>
    </source>
</evidence>
<organism evidence="7 8">
    <name type="scientific">Methanosarcina vacuolata Z-761</name>
    <dbReference type="NCBI Taxonomy" id="1434123"/>
    <lineage>
        <taxon>Archaea</taxon>
        <taxon>Methanobacteriati</taxon>
        <taxon>Methanobacteriota</taxon>
        <taxon>Stenosarchaea group</taxon>
        <taxon>Methanomicrobia</taxon>
        <taxon>Methanosarcinales</taxon>
        <taxon>Methanosarcinaceae</taxon>
        <taxon>Methanosarcina</taxon>
    </lineage>
</organism>
<comment type="cofactor">
    <cofactor evidence="1">
        <name>FMN</name>
        <dbReference type="ChEBI" id="CHEBI:58210"/>
    </cofactor>
</comment>
<dbReference type="PANTHER" id="PTHR43673">
    <property type="entry name" value="NAD(P)H NITROREDUCTASE YDGI-RELATED"/>
    <property type="match status" value="1"/>
</dbReference>
<dbReference type="SUPFAM" id="SSF54862">
    <property type="entry name" value="4Fe-4S ferredoxins"/>
    <property type="match status" value="1"/>
</dbReference>
<dbReference type="InterPro" id="IPR017896">
    <property type="entry name" value="4Fe4S_Fe-S-bd"/>
</dbReference>
<dbReference type="EMBL" id="CP009520">
    <property type="protein sequence ID" value="AKB43873.1"/>
    <property type="molecule type" value="Genomic_DNA"/>
</dbReference>
<keyword evidence="8" id="KW-1185">Reference proteome</keyword>
<evidence type="ECO:0000313" key="7">
    <source>
        <dbReference type="EMBL" id="AKB43873.1"/>
    </source>
</evidence>
<dbReference type="AlphaFoldDB" id="A0A0E3Q5X3"/>
<name>A0A0E3Q5X3_9EURY</name>
<evidence type="ECO:0000256" key="1">
    <source>
        <dbReference type="ARBA" id="ARBA00001917"/>
    </source>
</evidence>
<gene>
    <name evidence="7" type="ORF">MSVAZ_1604</name>
</gene>
<dbReference type="InterPro" id="IPR029479">
    <property type="entry name" value="Nitroreductase"/>
</dbReference>
<feature type="domain" description="4Fe-4S ferredoxin-type" evidence="6">
    <location>
        <begin position="2"/>
        <end position="31"/>
    </location>
</feature>
<dbReference type="Proteomes" id="UP000033096">
    <property type="component" value="Chromosome"/>
</dbReference>
<dbReference type="SUPFAM" id="SSF55469">
    <property type="entry name" value="FMN-dependent nitroreductase-like"/>
    <property type="match status" value="1"/>
</dbReference>
<dbReference type="Gene3D" id="3.40.109.10">
    <property type="entry name" value="NADH Oxidase"/>
    <property type="match status" value="1"/>
</dbReference>
<sequence length="271" mass="30353">MSLISFDVEKCTACGICSMVCPVNIIMPGEKGAPSLPTEYEAFCTRCGHCEAVCPANAIMVNYQSFPPEDDNASIEQINPEQLKKYIQSRRSIRIFKNKPVEKEKIRDIFEAVRFAPSGMNGQPVKWLVVTDASKIKKFADLTIDWMRMMAEKDADHPLKRYFPILVALADAGFDPICRNSPGLVYAYSENASGYTDSIIALTTFDLIAPSFGLGTCWVGLLHRAAVEYQPLKEALGIPAGFVLQFPMLFGYPKYKHRKIPGRKKADIIWR</sequence>
<dbReference type="CDD" id="cd02143">
    <property type="entry name" value="nitroreductase_FeS-like"/>
    <property type="match status" value="1"/>
</dbReference>